<evidence type="ECO:0000256" key="5">
    <source>
        <dbReference type="SAM" id="MobiDB-lite"/>
    </source>
</evidence>
<dbReference type="InterPro" id="IPR037187">
    <property type="entry name" value="DnaK_N"/>
</dbReference>
<feature type="compositionally biased region" description="Low complexity" evidence="5">
    <location>
        <begin position="1"/>
        <end position="20"/>
    </location>
</feature>
<evidence type="ECO:0000313" key="7">
    <source>
        <dbReference type="EMBL" id="SDJ49299.1"/>
    </source>
</evidence>
<dbReference type="PANTHER" id="PTHR33823">
    <property type="entry name" value="RNA POLYMERASE-BINDING TRANSCRIPTION FACTOR DKSA-RELATED"/>
    <property type="match status" value="1"/>
</dbReference>
<keyword evidence="1" id="KW-0479">Metal-binding</keyword>
<feature type="compositionally biased region" description="Basic and acidic residues" evidence="5">
    <location>
        <begin position="168"/>
        <end position="178"/>
    </location>
</feature>
<feature type="region of interest" description="Disordered" evidence="5">
    <location>
        <begin position="1"/>
        <end position="51"/>
    </location>
</feature>
<evidence type="ECO:0000313" key="8">
    <source>
        <dbReference type="Proteomes" id="UP000182836"/>
    </source>
</evidence>
<dbReference type="PROSITE" id="PS51128">
    <property type="entry name" value="ZF_DKSA_2"/>
    <property type="match status" value="1"/>
</dbReference>
<feature type="zinc finger region" description="dksA C4-type" evidence="4">
    <location>
        <begin position="91"/>
        <end position="115"/>
    </location>
</feature>
<proteinExistence type="predicted"/>
<reference evidence="7 8" key="1">
    <citation type="submission" date="2016-10" db="EMBL/GenBank/DDBJ databases">
        <authorList>
            <person name="de Groot N.N."/>
        </authorList>
    </citation>
    <scope>NUCLEOTIDE SEQUENCE [LARGE SCALE GENOMIC DNA]</scope>
    <source>
        <strain evidence="7 8">DSM 2895</strain>
    </source>
</reference>
<dbReference type="PANTHER" id="PTHR33823:SF4">
    <property type="entry name" value="GENERAL STRESS PROTEIN 16O"/>
    <property type="match status" value="1"/>
</dbReference>
<dbReference type="AlphaFoldDB" id="A0A1G8U6F7"/>
<gene>
    <name evidence="7" type="ORF">SAMN04487909_11916</name>
</gene>
<keyword evidence="3" id="KW-0862">Zinc</keyword>
<dbReference type="InterPro" id="IPR014240">
    <property type="entry name" value="YteA"/>
</dbReference>
<dbReference type="OrthoDB" id="9811543at2"/>
<name>A0A1G8U6F7_ANEMI</name>
<protein>
    <submittedName>
        <fullName evidence="7">Transcriptional regulator, TraR/DksA family</fullName>
    </submittedName>
</protein>
<dbReference type="RefSeq" id="WP_052812125.1">
    <property type="nucleotide sequence ID" value="NZ_BJOA01000111.1"/>
</dbReference>
<dbReference type="NCBIfam" id="TIGR02890">
    <property type="entry name" value="bacill_yteA"/>
    <property type="match status" value="1"/>
</dbReference>
<dbReference type="GeneID" id="42306477"/>
<dbReference type="SUPFAM" id="SSF57716">
    <property type="entry name" value="Glucocorticoid receptor-like (DNA-binding domain)"/>
    <property type="match status" value="1"/>
</dbReference>
<evidence type="ECO:0000256" key="4">
    <source>
        <dbReference type="PROSITE-ProRule" id="PRU00510"/>
    </source>
</evidence>
<dbReference type="GO" id="GO:0008270">
    <property type="term" value="F:zinc ion binding"/>
    <property type="evidence" value="ECO:0007669"/>
    <property type="project" value="UniProtKB-KW"/>
</dbReference>
<evidence type="ECO:0000259" key="6">
    <source>
        <dbReference type="Pfam" id="PF01258"/>
    </source>
</evidence>
<feature type="region of interest" description="Disordered" evidence="5">
    <location>
        <begin position="127"/>
        <end position="178"/>
    </location>
</feature>
<accession>A0A1G8U6F7</accession>
<dbReference type="Pfam" id="PF01258">
    <property type="entry name" value="zf-dskA_traR"/>
    <property type="match status" value="1"/>
</dbReference>
<dbReference type="Gene3D" id="1.20.120.910">
    <property type="entry name" value="DksA, coiled-coil domain"/>
    <property type="match status" value="1"/>
</dbReference>
<organism evidence="7 8">
    <name type="scientific">Aneurinibacillus migulanus</name>
    <name type="common">Bacillus migulanus</name>
    <dbReference type="NCBI Taxonomy" id="47500"/>
    <lineage>
        <taxon>Bacteria</taxon>
        <taxon>Bacillati</taxon>
        <taxon>Bacillota</taxon>
        <taxon>Bacilli</taxon>
        <taxon>Bacillales</taxon>
        <taxon>Paenibacillaceae</taxon>
        <taxon>Aneurinibacillus group</taxon>
        <taxon>Aneurinibacillus</taxon>
    </lineage>
</organism>
<evidence type="ECO:0000256" key="2">
    <source>
        <dbReference type="ARBA" id="ARBA00022771"/>
    </source>
</evidence>
<evidence type="ECO:0000256" key="1">
    <source>
        <dbReference type="ARBA" id="ARBA00022723"/>
    </source>
</evidence>
<sequence>MNQQQRNHLKNQLQQQRQKLASISGGAEPDLSISMNEETGELSGYDNHPADLGSEMYERSLSFTLSEHEEQELEEVDYALQKMQAGTYGICEACGRDIPYERLEAMPTARYCMKHQKLHDIEEGTEVPYASAHRQNRPAEEAILSPRTTKSSDAGRENAWKDVAQYNDRPHDLEENKE</sequence>
<dbReference type="EMBL" id="FNED01000019">
    <property type="protein sequence ID" value="SDJ49299.1"/>
    <property type="molecule type" value="Genomic_DNA"/>
</dbReference>
<dbReference type="Proteomes" id="UP000182836">
    <property type="component" value="Unassembled WGS sequence"/>
</dbReference>
<keyword evidence="2" id="KW-0863">Zinc-finger</keyword>
<feature type="domain" description="Zinc finger DksA/TraR C4-type" evidence="6">
    <location>
        <begin position="86"/>
        <end position="113"/>
    </location>
</feature>
<dbReference type="InterPro" id="IPR000962">
    <property type="entry name" value="Znf_DskA_TraR"/>
</dbReference>
<evidence type="ECO:0000256" key="3">
    <source>
        <dbReference type="ARBA" id="ARBA00022833"/>
    </source>
</evidence>
<dbReference type="SUPFAM" id="SSF109635">
    <property type="entry name" value="DnaK suppressor protein DksA, alpha-hairpin domain"/>
    <property type="match status" value="1"/>
</dbReference>